<reference evidence="1" key="1">
    <citation type="journal article" date="2021" name="Nat. Commun.">
        <title>Genetic determinants of endophytism in the Arabidopsis root mycobiome.</title>
        <authorList>
            <person name="Mesny F."/>
            <person name="Miyauchi S."/>
            <person name="Thiergart T."/>
            <person name="Pickel B."/>
            <person name="Atanasova L."/>
            <person name="Karlsson M."/>
            <person name="Huettel B."/>
            <person name="Barry K.W."/>
            <person name="Haridas S."/>
            <person name="Chen C."/>
            <person name="Bauer D."/>
            <person name="Andreopoulos W."/>
            <person name="Pangilinan J."/>
            <person name="LaButti K."/>
            <person name="Riley R."/>
            <person name="Lipzen A."/>
            <person name="Clum A."/>
            <person name="Drula E."/>
            <person name="Henrissat B."/>
            <person name="Kohler A."/>
            <person name="Grigoriev I.V."/>
            <person name="Martin F.M."/>
            <person name="Hacquard S."/>
        </authorList>
    </citation>
    <scope>NUCLEOTIDE SEQUENCE</scope>
    <source>
        <strain evidence="1">MPI-CAGE-CH-0243</strain>
    </source>
</reference>
<dbReference type="Proteomes" id="UP000700596">
    <property type="component" value="Unassembled WGS sequence"/>
</dbReference>
<accession>A0A9P9ED46</accession>
<evidence type="ECO:0000313" key="1">
    <source>
        <dbReference type="EMBL" id="KAH7135293.1"/>
    </source>
</evidence>
<gene>
    <name evidence="1" type="ORF">B0J11DRAFT_413328</name>
</gene>
<feature type="non-terminal residue" evidence="1">
    <location>
        <position position="337"/>
    </location>
</feature>
<feature type="non-terminal residue" evidence="1">
    <location>
        <position position="1"/>
    </location>
</feature>
<dbReference type="OrthoDB" id="4966at2759"/>
<name>A0A9P9ED46_9PLEO</name>
<organism evidence="1 2">
    <name type="scientific">Dendryphion nanum</name>
    <dbReference type="NCBI Taxonomy" id="256645"/>
    <lineage>
        <taxon>Eukaryota</taxon>
        <taxon>Fungi</taxon>
        <taxon>Dikarya</taxon>
        <taxon>Ascomycota</taxon>
        <taxon>Pezizomycotina</taxon>
        <taxon>Dothideomycetes</taxon>
        <taxon>Pleosporomycetidae</taxon>
        <taxon>Pleosporales</taxon>
        <taxon>Torulaceae</taxon>
        <taxon>Dendryphion</taxon>
    </lineage>
</organism>
<comment type="caution">
    <text evidence="1">The sequence shown here is derived from an EMBL/GenBank/DDBJ whole genome shotgun (WGS) entry which is preliminary data.</text>
</comment>
<dbReference type="AlphaFoldDB" id="A0A9P9ED46"/>
<sequence length="337" mass="39319">KFDIYKAIMNHSNLFFQFALRLPMSSLIDLYSIDKDFHWRFNKHGHSLIHDYIRYNSKEASLIFSSMLAPKLCISDPTLKPMDGRHHLSRDIPSIRWIKMVMHRDTVLREIMTYLALDGYRFPRTTFTTLAKFWALMEFRKQAQREAFVSDLKVWTDADIYRFQHFLVKLDMRFGNPIHGKGMCQLSRLLLSQRSMTVLRDILAGYIPMDYVSLCEMVIRTIPTQQLDNTTDPWINQDVGGLIPFREWGVMSQEDWKQSGKRLDFGVDLVIMEGIKRELHVEASFADFVASGFIDSNTGKNRGLLGMGKDHYTLAMQPGRPKEEEIDAVEARLDKFF</sequence>
<protein>
    <submittedName>
        <fullName evidence="1">Uncharacterized protein</fullName>
    </submittedName>
</protein>
<evidence type="ECO:0000313" key="2">
    <source>
        <dbReference type="Proteomes" id="UP000700596"/>
    </source>
</evidence>
<proteinExistence type="predicted"/>
<dbReference type="EMBL" id="JAGMWT010000002">
    <property type="protein sequence ID" value="KAH7135293.1"/>
    <property type="molecule type" value="Genomic_DNA"/>
</dbReference>
<keyword evidence="2" id="KW-1185">Reference proteome</keyword>